<dbReference type="Proteomes" id="UP001597353">
    <property type="component" value="Unassembled WGS sequence"/>
</dbReference>
<evidence type="ECO:0000313" key="3">
    <source>
        <dbReference type="EMBL" id="MFD1911725.1"/>
    </source>
</evidence>
<name>A0ABW4S287_9RHOB</name>
<evidence type="ECO:0000256" key="1">
    <source>
        <dbReference type="SAM" id="MobiDB-lite"/>
    </source>
</evidence>
<comment type="caution">
    <text evidence="3">The sequence shown here is derived from an EMBL/GenBank/DDBJ whole genome shotgun (WGS) entry which is preliminary data.</text>
</comment>
<proteinExistence type="predicted"/>
<accession>A0ABW4S287</accession>
<dbReference type="EMBL" id="JBHUGH010000003">
    <property type="protein sequence ID" value="MFD1911725.1"/>
    <property type="molecule type" value="Genomic_DNA"/>
</dbReference>
<feature type="signal peptide" evidence="2">
    <location>
        <begin position="1"/>
        <end position="19"/>
    </location>
</feature>
<evidence type="ECO:0000313" key="4">
    <source>
        <dbReference type="Proteomes" id="UP001597353"/>
    </source>
</evidence>
<gene>
    <name evidence="3" type="ORF">ACFSGJ_05775</name>
</gene>
<dbReference type="RefSeq" id="WP_390260039.1">
    <property type="nucleotide sequence ID" value="NZ_JBHUGH010000003.1"/>
</dbReference>
<protein>
    <submittedName>
        <fullName evidence="3">AAA+ family ATPase</fullName>
    </submittedName>
</protein>
<organism evidence="3 4">
    <name type="scientific">Halodurantibacterium flavum</name>
    <dbReference type="NCBI Taxonomy" id="1382802"/>
    <lineage>
        <taxon>Bacteria</taxon>
        <taxon>Pseudomonadati</taxon>
        <taxon>Pseudomonadota</taxon>
        <taxon>Alphaproteobacteria</taxon>
        <taxon>Rhodobacterales</taxon>
        <taxon>Paracoccaceae</taxon>
        <taxon>Halodurantibacterium</taxon>
    </lineage>
</organism>
<feature type="chain" id="PRO_5045811862" evidence="2">
    <location>
        <begin position="20"/>
        <end position="111"/>
    </location>
</feature>
<feature type="region of interest" description="Disordered" evidence="1">
    <location>
        <begin position="77"/>
        <end position="111"/>
    </location>
</feature>
<sequence>MRHAIALSLMLATAAPAAAQDDWSEGLDRFQEGAQRLLQEFLREVEPGLRDLTRDLARQIDDLTLYHRPEVLPNGDILIRRRAPRDAPPTPDRAPQDRLPPGLDRDDGIEI</sequence>
<evidence type="ECO:0000256" key="2">
    <source>
        <dbReference type="SAM" id="SignalP"/>
    </source>
</evidence>
<keyword evidence="4" id="KW-1185">Reference proteome</keyword>
<keyword evidence="2" id="KW-0732">Signal</keyword>
<reference evidence="4" key="1">
    <citation type="journal article" date="2019" name="Int. J. Syst. Evol. Microbiol.">
        <title>The Global Catalogue of Microorganisms (GCM) 10K type strain sequencing project: providing services to taxonomists for standard genome sequencing and annotation.</title>
        <authorList>
            <consortium name="The Broad Institute Genomics Platform"/>
            <consortium name="The Broad Institute Genome Sequencing Center for Infectious Disease"/>
            <person name="Wu L."/>
            <person name="Ma J."/>
        </authorList>
    </citation>
    <scope>NUCLEOTIDE SEQUENCE [LARGE SCALE GENOMIC DNA]</scope>
    <source>
        <strain evidence="4">CGMCC 4.7242</strain>
    </source>
</reference>